<accession>A0A916TPC0</accession>
<reference evidence="2" key="1">
    <citation type="journal article" date="2014" name="Int. J. Syst. Evol. Microbiol.">
        <title>Complete genome sequence of Corynebacterium casei LMG S-19264T (=DSM 44701T), isolated from a smear-ripened cheese.</title>
        <authorList>
            <consortium name="US DOE Joint Genome Institute (JGI-PGF)"/>
            <person name="Walter F."/>
            <person name="Albersmeier A."/>
            <person name="Kalinowski J."/>
            <person name="Ruckert C."/>
        </authorList>
    </citation>
    <scope>NUCLEOTIDE SEQUENCE</scope>
    <source>
        <strain evidence="2">CGMCC 1.15095</strain>
    </source>
</reference>
<feature type="region of interest" description="Disordered" evidence="1">
    <location>
        <begin position="49"/>
        <end position="78"/>
    </location>
</feature>
<comment type="caution">
    <text evidence="2">The sequence shown here is derived from an EMBL/GenBank/DDBJ whole genome shotgun (WGS) entry which is preliminary data.</text>
</comment>
<protein>
    <submittedName>
        <fullName evidence="2">Uncharacterized protein</fullName>
    </submittedName>
</protein>
<feature type="compositionally biased region" description="Basic and acidic residues" evidence="1">
    <location>
        <begin position="49"/>
        <end position="58"/>
    </location>
</feature>
<name>A0A916TPC0_9SPHN</name>
<sequence>MSESVEECLAHALENRVQAELARVENVRRKYLLSAETWEEIARQLTLRRQPDSGERAQTRLGASGANATGVPHRLRRPAMANKECRGWERRTLVSICEPLR</sequence>
<proteinExistence type="predicted"/>
<evidence type="ECO:0000313" key="2">
    <source>
        <dbReference type="EMBL" id="GGB86691.1"/>
    </source>
</evidence>
<dbReference type="Proteomes" id="UP000608154">
    <property type="component" value="Unassembled WGS sequence"/>
</dbReference>
<dbReference type="EMBL" id="BMHK01000001">
    <property type="protein sequence ID" value="GGB86691.1"/>
    <property type="molecule type" value="Genomic_DNA"/>
</dbReference>
<keyword evidence="3" id="KW-1185">Reference proteome</keyword>
<reference evidence="2" key="2">
    <citation type="submission" date="2020-09" db="EMBL/GenBank/DDBJ databases">
        <authorList>
            <person name="Sun Q."/>
            <person name="Zhou Y."/>
        </authorList>
    </citation>
    <scope>NUCLEOTIDE SEQUENCE</scope>
    <source>
        <strain evidence="2">CGMCC 1.15095</strain>
    </source>
</reference>
<evidence type="ECO:0000313" key="3">
    <source>
        <dbReference type="Proteomes" id="UP000608154"/>
    </source>
</evidence>
<dbReference type="AlphaFoldDB" id="A0A916TPC0"/>
<evidence type="ECO:0000256" key="1">
    <source>
        <dbReference type="SAM" id="MobiDB-lite"/>
    </source>
</evidence>
<organism evidence="2 3">
    <name type="scientific">Novosphingobium endophyticum</name>
    <dbReference type="NCBI Taxonomy" id="1955250"/>
    <lineage>
        <taxon>Bacteria</taxon>
        <taxon>Pseudomonadati</taxon>
        <taxon>Pseudomonadota</taxon>
        <taxon>Alphaproteobacteria</taxon>
        <taxon>Sphingomonadales</taxon>
        <taxon>Sphingomonadaceae</taxon>
        <taxon>Novosphingobium</taxon>
    </lineage>
</organism>
<gene>
    <name evidence="2" type="ORF">GCM10011494_01240</name>
</gene>